<evidence type="ECO:0000313" key="3">
    <source>
        <dbReference type="Proteomes" id="UP001148838"/>
    </source>
</evidence>
<sequence>MIQEGTLTVRTRKIRVCSELYKDLKEHLSKSTAFKVISKTIQNELLDCMLKVYHEEVTKELNSVNYVSIIADDTTDISCQFQLVLLLRYIVDVERFWKFLNPESHDGLAISKCILTELDPLIGNDPNKLIAQIYDGASVMSGGLNGVQKLVKDKYQNANYIHCYAHQINLIVSKAASINRQAHRDKIDEIISGIESETENRDNATSQKGRRVDLSSDDKRRQAVEICEAIIVDIKFRFQFTKLFEVEQFENYERQFPDNYLSETVKMCPFLEANRLKSELQVCYARPELKSFWGSTTFELNFGQHHVFPEMSKLLKMLITMPMSTSEAERCFSMLKRIKTFLRNTMKEERLTALGMLSCEKSFVWKIGR</sequence>
<dbReference type="Pfam" id="PF05699">
    <property type="entry name" value="Dimer_Tnp_hAT"/>
    <property type="match status" value="1"/>
</dbReference>
<feature type="domain" description="HAT C-terminal dimerisation" evidence="1">
    <location>
        <begin position="305"/>
        <end position="360"/>
    </location>
</feature>
<dbReference type="EMBL" id="JAJSOF020000017">
    <property type="protein sequence ID" value="KAJ4440751.1"/>
    <property type="molecule type" value="Genomic_DNA"/>
</dbReference>
<dbReference type="InterPro" id="IPR012337">
    <property type="entry name" value="RNaseH-like_sf"/>
</dbReference>
<name>A0ABQ8T3W3_PERAM</name>
<dbReference type="SUPFAM" id="SSF53098">
    <property type="entry name" value="Ribonuclease H-like"/>
    <property type="match status" value="1"/>
</dbReference>
<dbReference type="PANTHER" id="PTHR45749:SF28">
    <property type="entry name" value="ZINC FINGER MYM-TYPE PROTEIN 1-LIKE-RELATED"/>
    <property type="match status" value="1"/>
</dbReference>
<comment type="caution">
    <text evidence="2">The sequence shown here is derived from an EMBL/GenBank/DDBJ whole genome shotgun (WGS) entry which is preliminary data.</text>
</comment>
<dbReference type="PANTHER" id="PTHR45749">
    <property type="match status" value="1"/>
</dbReference>
<reference evidence="2 3" key="1">
    <citation type="journal article" date="2022" name="Allergy">
        <title>Genome assembly and annotation of Periplaneta americana reveal a comprehensive cockroach allergen profile.</title>
        <authorList>
            <person name="Wang L."/>
            <person name="Xiong Q."/>
            <person name="Saelim N."/>
            <person name="Wang L."/>
            <person name="Nong W."/>
            <person name="Wan A.T."/>
            <person name="Shi M."/>
            <person name="Liu X."/>
            <person name="Cao Q."/>
            <person name="Hui J.H.L."/>
            <person name="Sookrung N."/>
            <person name="Leung T.F."/>
            <person name="Tungtrongchitr A."/>
            <person name="Tsui S.K.W."/>
        </authorList>
    </citation>
    <scope>NUCLEOTIDE SEQUENCE [LARGE SCALE GENOMIC DNA]</scope>
    <source>
        <strain evidence="2">PWHHKU_190912</strain>
    </source>
</reference>
<evidence type="ECO:0000313" key="2">
    <source>
        <dbReference type="EMBL" id="KAJ4440751.1"/>
    </source>
</evidence>
<accession>A0ABQ8T3W3</accession>
<organism evidence="2 3">
    <name type="scientific">Periplaneta americana</name>
    <name type="common">American cockroach</name>
    <name type="synonym">Blatta americana</name>
    <dbReference type="NCBI Taxonomy" id="6978"/>
    <lineage>
        <taxon>Eukaryota</taxon>
        <taxon>Metazoa</taxon>
        <taxon>Ecdysozoa</taxon>
        <taxon>Arthropoda</taxon>
        <taxon>Hexapoda</taxon>
        <taxon>Insecta</taxon>
        <taxon>Pterygota</taxon>
        <taxon>Neoptera</taxon>
        <taxon>Polyneoptera</taxon>
        <taxon>Dictyoptera</taxon>
        <taxon>Blattodea</taxon>
        <taxon>Blattoidea</taxon>
        <taxon>Blattidae</taxon>
        <taxon>Blattinae</taxon>
        <taxon>Periplaneta</taxon>
    </lineage>
</organism>
<gene>
    <name evidence="2" type="ORF">ANN_08975</name>
</gene>
<dbReference type="InterPro" id="IPR008906">
    <property type="entry name" value="HATC_C_dom"/>
</dbReference>
<evidence type="ECO:0000259" key="1">
    <source>
        <dbReference type="Pfam" id="PF05699"/>
    </source>
</evidence>
<proteinExistence type="predicted"/>
<keyword evidence="3" id="KW-1185">Reference proteome</keyword>
<protein>
    <recommendedName>
        <fullName evidence="1">HAT C-terminal dimerisation domain-containing protein</fullName>
    </recommendedName>
</protein>
<dbReference type="Proteomes" id="UP001148838">
    <property type="component" value="Unassembled WGS sequence"/>
</dbReference>